<evidence type="ECO:0000313" key="3">
    <source>
        <dbReference type="Proteomes" id="UP000823046"/>
    </source>
</evidence>
<dbReference type="Proteomes" id="UP000823046">
    <property type="component" value="Unassembled WGS sequence"/>
</dbReference>
<feature type="non-terminal residue" evidence="2">
    <location>
        <position position="247"/>
    </location>
</feature>
<dbReference type="PANTHER" id="PTHR10887:SF495">
    <property type="entry name" value="HELICASE SENATAXIN ISOFORM X1-RELATED"/>
    <property type="match status" value="1"/>
</dbReference>
<keyword evidence="3" id="KW-1185">Reference proteome</keyword>
<accession>A0ABQ7JBR0</accession>
<dbReference type="InterPro" id="IPR045055">
    <property type="entry name" value="DNA2/NAM7-like"/>
</dbReference>
<dbReference type="Gene3D" id="3.40.50.300">
    <property type="entry name" value="P-loop containing nucleotide triphosphate hydrolases"/>
    <property type="match status" value="1"/>
</dbReference>
<gene>
    <name evidence="2" type="ORF">IE077_002030</name>
</gene>
<reference evidence="2 3" key="1">
    <citation type="journal article" date="2020" name="bioRxiv">
        <title>Metabolic contributions of an alphaproteobacterial endosymbiont in the apicomplexan Cardiosporidium cionae.</title>
        <authorList>
            <person name="Hunter E.S."/>
            <person name="Paight C.J."/>
            <person name="Lane C.E."/>
        </authorList>
    </citation>
    <scope>NUCLEOTIDE SEQUENCE [LARGE SCALE GENOMIC DNA]</scope>
    <source>
        <strain evidence="2">ESH_2018</strain>
    </source>
</reference>
<dbReference type="SUPFAM" id="SSF52540">
    <property type="entry name" value="P-loop containing nucleoside triphosphate hydrolases"/>
    <property type="match status" value="1"/>
</dbReference>
<dbReference type="InterPro" id="IPR041677">
    <property type="entry name" value="DNA2/NAM7_AAA_11"/>
</dbReference>
<evidence type="ECO:0000313" key="2">
    <source>
        <dbReference type="EMBL" id="KAF8821447.1"/>
    </source>
</evidence>
<feature type="non-terminal residue" evidence="2">
    <location>
        <position position="1"/>
    </location>
</feature>
<proteinExistence type="predicted"/>
<dbReference type="EMBL" id="JADAQX010000180">
    <property type="protein sequence ID" value="KAF8821447.1"/>
    <property type="molecule type" value="Genomic_DNA"/>
</dbReference>
<dbReference type="PANTHER" id="PTHR10887">
    <property type="entry name" value="DNA2/NAM7 HELICASE FAMILY"/>
    <property type="match status" value="1"/>
</dbReference>
<comment type="caution">
    <text evidence="2">The sequence shown here is derived from an EMBL/GenBank/DDBJ whole genome shotgun (WGS) entry which is preliminary data.</text>
</comment>
<protein>
    <recommendedName>
        <fullName evidence="1">DNA2/NAM7 helicase helicase domain-containing protein</fullName>
    </recommendedName>
</protein>
<sequence>NKHPAETPSAAVSYLASSAASSSTPSSPLFYILAIVDVATMASLTIKIYLPEGNHSSTSYSHEMRQRSLILAKAILEGSRGWFISRILNLATMYREYQSLISFPDLFLKDAILCKEIHSKDAEPLNYLEIPSKLKSVLQTAYNKSQWAALMDCMKTKGITLIQGPPGTGKTATIIGILSVLLNATTKAIPTEKYISHNSSEISSFVASSSLTEISPQQGNLSVLSSSSLSPYLDRLQPWIFQSKYTP</sequence>
<organism evidence="2 3">
    <name type="scientific">Cardiosporidium cionae</name>
    <dbReference type="NCBI Taxonomy" id="476202"/>
    <lineage>
        <taxon>Eukaryota</taxon>
        <taxon>Sar</taxon>
        <taxon>Alveolata</taxon>
        <taxon>Apicomplexa</taxon>
        <taxon>Aconoidasida</taxon>
        <taxon>Nephromycida</taxon>
        <taxon>Cardiosporidium</taxon>
    </lineage>
</organism>
<name>A0ABQ7JBR0_9APIC</name>
<evidence type="ECO:0000259" key="1">
    <source>
        <dbReference type="Pfam" id="PF13086"/>
    </source>
</evidence>
<dbReference type="InterPro" id="IPR027417">
    <property type="entry name" value="P-loop_NTPase"/>
</dbReference>
<feature type="domain" description="DNA2/NAM7 helicase helicase" evidence="1">
    <location>
        <begin position="142"/>
        <end position="185"/>
    </location>
</feature>
<dbReference type="Pfam" id="PF13086">
    <property type="entry name" value="AAA_11"/>
    <property type="match status" value="1"/>
</dbReference>